<dbReference type="AlphaFoldDB" id="A0A2K8N6C8"/>
<dbReference type="EMBL" id="CP024955">
    <property type="protein sequence ID" value="ATY84012.1"/>
    <property type="molecule type" value="Genomic_DNA"/>
</dbReference>
<evidence type="ECO:0000313" key="3">
    <source>
        <dbReference type="Proteomes" id="UP000231932"/>
    </source>
</evidence>
<dbReference type="Pfam" id="PF01850">
    <property type="entry name" value="PIN"/>
    <property type="match status" value="1"/>
</dbReference>
<name>A0A2K8N6C8_9BACL</name>
<protein>
    <submittedName>
        <fullName evidence="2">PIN domain nuclease</fullName>
    </submittedName>
</protein>
<proteinExistence type="predicted"/>
<dbReference type="InterPro" id="IPR029060">
    <property type="entry name" value="PIN-like_dom_sf"/>
</dbReference>
<reference evidence="3" key="1">
    <citation type="submission" date="2017-11" db="EMBL/GenBank/DDBJ databases">
        <title>Complete Genome Sequence of Kyrpidia sp. Strain EA-1, a thermophilic, hydrogen-oxidizing Bacterium, isolated from the Azores.</title>
        <authorList>
            <person name="Reiner J.E."/>
            <person name="Lapp C.J."/>
            <person name="Bunk B."/>
            <person name="Gescher J."/>
        </authorList>
    </citation>
    <scope>NUCLEOTIDE SEQUENCE [LARGE SCALE GENOMIC DNA]</scope>
    <source>
        <strain evidence="3">EA-1</strain>
    </source>
</reference>
<dbReference type="Gene3D" id="3.40.50.1010">
    <property type="entry name" value="5'-nuclease"/>
    <property type="match status" value="1"/>
</dbReference>
<dbReference type="Proteomes" id="UP000231932">
    <property type="component" value="Chromosome"/>
</dbReference>
<dbReference type="SUPFAM" id="SSF88723">
    <property type="entry name" value="PIN domain-like"/>
    <property type="match status" value="1"/>
</dbReference>
<feature type="domain" description="PIN" evidence="1">
    <location>
        <begin position="7"/>
        <end position="129"/>
    </location>
</feature>
<evidence type="ECO:0000313" key="2">
    <source>
        <dbReference type="EMBL" id="ATY84012.1"/>
    </source>
</evidence>
<dbReference type="RefSeq" id="WP_100666845.1">
    <property type="nucleotide sequence ID" value="NZ_CP024955.1"/>
</dbReference>
<gene>
    <name evidence="2" type="ORF">CVV65_02780</name>
</gene>
<dbReference type="OrthoDB" id="9789052at2"/>
<dbReference type="InterPro" id="IPR002716">
    <property type="entry name" value="PIN_dom"/>
</dbReference>
<organism evidence="2 3">
    <name type="scientific">Kyrpidia spormannii</name>
    <dbReference type="NCBI Taxonomy" id="2055160"/>
    <lineage>
        <taxon>Bacteria</taxon>
        <taxon>Bacillati</taxon>
        <taxon>Bacillota</taxon>
        <taxon>Bacilli</taxon>
        <taxon>Bacillales</taxon>
        <taxon>Alicyclobacillaceae</taxon>
        <taxon>Kyrpidia</taxon>
    </lineage>
</organism>
<evidence type="ECO:0000259" key="1">
    <source>
        <dbReference type="Pfam" id="PF01850"/>
    </source>
</evidence>
<accession>A0A2K8N6C8</accession>
<sequence length="150" mass="17554">MAECFWIDTNLLLRLITEDPEGMTKETLELVSFVDRGAIKLRASSMVVAECVWVLESVYEHKPGEIAKALRRYLTSNVIEFDEKEVVEGALDDYEQHNVDFIDAYVARKAKFSTTPRIITWDRDFRRLDIEWFKPPEIVKRVKEAQGQRE</sequence>
<dbReference type="KEGG" id="kyr:CVV65_02780"/>
<keyword evidence="3" id="KW-1185">Reference proteome</keyword>